<evidence type="ECO:0000313" key="8">
    <source>
        <dbReference type="EMBL" id="KAJ3447525.1"/>
    </source>
</evidence>
<feature type="transmembrane region" description="Helical" evidence="7">
    <location>
        <begin position="62"/>
        <end position="82"/>
    </location>
</feature>
<name>A0AAV8A481_9EUKA</name>
<organism evidence="8 9">
    <name type="scientific">Anaeramoeba flamelloides</name>
    <dbReference type="NCBI Taxonomy" id="1746091"/>
    <lineage>
        <taxon>Eukaryota</taxon>
        <taxon>Metamonada</taxon>
        <taxon>Anaeramoebidae</taxon>
        <taxon>Anaeramoeba</taxon>
    </lineage>
</organism>
<evidence type="ECO:0000256" key="5">
    <source>
        <dbReference type="ARBA" id="ARBA00022989"/>
    </source>
</evidence>
<feature type="transmembrane region" description="Helical" evidence="7">
    <location>
        <begin position="296"/>
        <end position="318"/>
    </location>
</feature>
<dbReference type="EMBL" id="JANTQA010000016">
    <property type="protein sequence ID" value="KAJ3447525.1"/>
    <property type="molecule type" value="Genomic_DNA"/>
</dbReference>
<dbReference type="GO" id="GO:0005886">
    <property type="term" value="C:plasma membrane"/>
    <property type="evidence" value="ECO:0007669"/>
    <property type="project" value="TreeGrafter"/>
</dbReference>
<comment type="caution">
    <text evidence="8">The sequence shown here is derived from an EMBL/GenBank/DDBJ whole genome shotgun (WGS) entry which is preliminary data.</text>
</comment>
<dbReference type="Pfam" id="PF01733">
    <property type="entry name" value="Nucleoside_tran"/>
    <property type="match status" value="1"/>
</dbReference>
<dbReference type="InterPro" id="IPR002259">
    <property type="entry name" value="Eqnu_transpt"/>
</dbReference>
<evidence type="ECO:0000256" key="1">
    <source>
        <dbReference type="ARBA" id="ARBA00004141"/>
    </source>
</evidence>
<evidence type="ECO:0000256" key="4">
    <source>
        <dbReference type="ARBA" id="ARBA00022692"/>
    </source>
</evidence>
<dbReference type="PRINTS" id="PR01130">
    <property type="entry name" value="DERENTRNSPRT"/>
</dbReference>
<sequence length="467" mass="53305">MEEPLESKKSDKPKDKKNLVFLFFICLGLSHMLGYNCFVTAYDYFKPNLESVSKNFEFWFNTIFNCTTVLALLFDLMISTIVKKRRKKAGKNQTTKKLRFTSRIIVGFIIYIVSMATPPIIIEYFPPKLAFALILIEVTLVGCSTGIVQGGIFGFASLFEPKYTTALMIGQGVAGALISYLRVITKISTKQTPSGIRTSAISYFETSSAIVLFVIFGYYVLLRAKFTKYYINKYYTSHYKEAHNLEINKEPSSEREEGISSNYDNDEDKYLLHDDSIDNEAVEKEVKILPLLKKTFPYGISVFTVFTITLAIFPSVIVEIPSNSNYLNKTGWFAVILITLFNTGDLIGRSLPEWFPNFLSTKFIICVVFLRLIFCVLFVLCVKKTIFSDAAAIIFMIIFAITNGYPSTVVMMRGPFDKKIEEHERDTVAMILEPNKKCIDEYVKILEQLLIDEMLRYHGQIVCGFRI</sequence>
<evidence type="ECO:0000256" key="7">
    <source>
        <dbReference type="SAM" id="Phobius"/>
    </source>
</evidence>
<keyword evidence="4 7" id="KW-0812">Transmembrane</keyword>
<gene>
    <name evidence="8" type="ORF">M0812_07760</name>
</gene>
<dbReference type="PANTHER" id="PTHR10332:SF88">
    <property type="entry name" value="EQUILIBRATIVE NUCLEOSIDE TRANSPORTER 1, ISOFORM A"/>
    <property type="match status" value="1"/>
</dbReference>
<dbReference type="PIRSF" id="PIRSF016379">
    <property type="entry name" value="ENT"/>
    <property type="match status" value="1"/>
</dbReference>
<evidence type="ECO:0000256" key="3">
    <source>
        <dbReference type="ARBA" id="ARBA00022448"/>
    </source>
</evidence>
<keyword evidence="5 7" id="KW-1133">Transmembrane helix</keyword>
<comment type="subcellular location">
    <subcellularLocation>
        <location evidence="1">Membrane</location>
        <topology evidence="1">Multi-pass membrane protein</topology>
    </subcellularLocation>
</comment>
<proteinExistence type="inferred from homology"/>
<feature type="transmembrane region" description="Helical" evidence="7">
    <location>
        <begin position="103"/>
        <end position="125"/>
    </location>
</feature>
<evidence type="ECO:0000256" key="6">
    <source>
        <dbReference type="ARBA" id="ARBA00023136"/>
    </source>
</evidence>
<dbReference type="PANTHER" id="PTHR10332">
    <property type="entry name" value="EQUILIBRATIVE NUCLEOSIDE TRANSPORTER"/>
    <property type="match status" value="1"/>
</dbReference>
<dbReference type="InterPro" id="IPR036259">
    <property type="entry name" value="MFS_trans_sf"/>
</dbReference>
<dbReference type="SUPFAM" id="SSF103473">
    <property type="entry name" value="MFS general substrate transporter"/>
    <property type="match status" value="1"/>
</dbReference>
<feature type="transmembrane region" description="Helical" evidence="7">
    <location>
        <begin position="330"/>
        <end position="347"/>
    </location>
</feature>
<feature type="transmembrane region" description="Helical" evidence="7">
    <location>
        <begin position="20"/>
        <end position="42"/>
    </location>
</feature>
<accession>A0AAV8A481</accession>
<feature type="transmembrane region" description="Helical" evidence="7">
    <location>
        <begin position="359"/>
        <end position="380"/>
    </location>
</feature>
<dbReference type="GO" id="GO:0005337">
    <property type="term" value="F:nucleoside transmembrane transporter activity"/>
    <property type="evidence" value="ECO:0007669"/>
    <property type="project" value="InterPro"/>
</dbReference>
<feature type="transmembrane region" description="Helical" evidence="7">
    <location>
        <begin position="201"/>
        <end position="221"/>
    </location>
</feature>
<evidence type="ECO:0000256" key="2">
    <source>
        <dbReference type="ARBA" id="ARBA00007965"/>
    </source>
</evidence>
<evidence type="ECO:0000313" key="9">
    <source>
        <dbReference type="Proteomes" id="UP001146793"/>
    </source>
</evidence>
<reference evidence="8" key="1">
    <citation type="submission" date="2022-08" db="EMBL/GenBank/DDBJ databases">
        <title>Novel sulphate-reducing endosymbionts in the free-living metamonad Anaeramoeba.</title>
        <authorList>
            <person name="Jerlstrom-Hultqvist J."/>
            <person name="Cepicka I."/>
            <person name="Gallot-Lavallee L."/>
            <person name="Salas-Leiva D."/>
            <person name="Curtis B.A."/>
            <person name="Zahonova K."/>
            <person name="Pipaliya S."/>
            <person name="Dacks J."/>
            <person name="Roger A.J."/>
        </authorList>
    </citation>
    <scope>NUCLEOTIDE SEQUENCE</scope>
    <source>
        <strain evidence="8">Busselton2</strain>
    </source>
</reference>
<protein>
    <submittedName>
        <fullName evidence="8">Equilibrative nucleoside transporter 1 isoform a</fullName>
    </submittedName>
</protein>
<feature type="transmembrane region" description="Helical" evidence="7">
    <location>
        <begin position="131"/>
        <end position="156"/>
    </location>
</feature>
<dbReference type="Proteomes" id="UP001146793">
    <property type="component" value="Unassembled WGS sequence"/>
</dbReference>
<dbReference type="AlphaFoldDB" id="A0AAV8A481"/>
<comment type="similarity">
    <text evidence="2">Belongs to the SLC29A/ENT transporter (TC 2.A.57) family.</text>
</comment>
<keyword evidence="6 7" id="KW-0472">Membrane</keyword>
<feature type="transmembrane region" description="Helical" evidence="7">
    <location>
        <begin position="163"/>
        <end position="181"/>
    </location>
</feature>
<keyword evidence="3" id="KW-0813">Transport</keyword>
<feature type="transmembrane region" description="Helical" evidence="7">
    <location>
        <begin position="386"/>
        <end position="405"/>
    </location>
</feature>